<gene>
    <name evidence="1" type="primary">AVEN_189156_1</name>
    <name evidence="1" type="ORF">TNIN_136801</name>
</gene>
<name>A0A8X6KBZ2_9ARAC</name>
<evidence type="ECO:0000313" key="1">
    <source>
        <dbReference type="EMBL" id="GFS38455.1"/>
    </source>
</evidence>
<dbReference type="EMBL" id="BMAV01025100">
    <property type="protein sequence ID" value="GFS38455.1"/>
    <property type="molecule type" value="Genomic_DNA"/>
</dbReference>
<organism evidence="1 2">
    <name type="scientific">Trichonephila inaurata madagascariensis</name>
    <dbReference type="NCBI Taxonomy" id="2747483"/>
    <lineage>
        <taxon>Eukaryota</taxon>
        <taxon>Metazoa</taxon>
        <taxon>Ecdysozoa</taxon>
        <taxon>Arthropoda</taxon>
        <taxon>Chelicerata</taxon>
        <taxon>Arachnida</taxon>
        <taxon>Araneae</taxon>
        <taxon>Araneomorphae</taxon>
        <taxon>Entelegynae</taxon>
        <taxon>Araneoidea</taxon>
        <taxon>Nephilidae</taxon>
        <taxon>Trichonephila</taxon>
        <taxon>Trichonephila inaurata</taxon>
    </lineage>
</organism>
<reference evidence="1" key="1">
    <citation type="submission" date="2020-08" db="EMBL/GenBank/DDBJ databases">
        <title>Multicomponent nature underlies the extraordinary mechanical properties of spider dragline silk.</title>
        <authorList>
            <person name="Kono N."/>
            <person name="Nakamura H."/>
            <person name="Mori M."/>
            <person name="Yoshida Y."/>
            <person name="Ohtoshi R."/>
            <person name="Malay A.D."/>
            <person name="Moran D.A.P."/>
            <person name="Tomita M."/>
            <person name="Numata K."/>
            <person name="Arakawa K."/>
        </authorList>
    </citation>
    <scope>NUCLEOTIDE SEQUENCE</scope>
</reference>
<keyword evidence="2" id="KW-1185">Reference proteome</keyword>
<comment type="caution">
    <text evidence="1">The sequence shown here is derived from an EMBL/GenBank/DDBJ whole genome shotgun (WGS) entry which is preliminary data.</text>
</comment>
<accession>A0A8X6KBZ2</accession>
<dbReference type="OrthoDB" id="6436704at2759"/>
<sequence>MVSFDLGEWGGPTYLCPHQCRVDTLIVLGVEGFEGVCGEIGLCFVLRTSFTKTANVLKAELVNVEFSVDLVRDKFTKLQSVYLDIKVLDEKIIDLLAEDVKSSESDIAKEIEDREVYSDDLNIVTEVGEDCEFLMKVGKKVKSGFSVSLDRIKQYRLPKIELKSLRRGVGNFGSFFAIWKIHRGPDLFESDKFSILNVWEPGRVRKILKKYPVREL</sequence>
<proteinExistence type="predicted"/>
<dbReference type="Proteomes" id="UP000886998">
    <property type="component" value="Unassembled WGS sequence"/>
</dbReference>
<dbReference type="AlphaFoldDB" id="A0A8X6KBZ2"/>
<protein>
    <submittedName>
        <fullName evidence="1">Uncharacterized protein</fullName>
    </submittedName>
</protein>
<evidence type="ECO:0000313" key="2">
    <source>
        <dbReference type="Proteomes" id="UP000886998"/>
    </source>
</evidence>